<protein>
    <submittedName>
        <fullName evidence="1">Uncharacterized protein</fullName>
    </submittedName>
</protein>
<accession>A0A1V4J7W9</accession>
<organism evidence="1 2">
    <name type="scientific">Patagioenas fasciata monilis</name>
    <dbReference type="NCBI Taxonomy" id="372326"/>
    <lineage>
        <taxon>Eukaryota</taxon>
        <taxon>Metazoa</taxon>
        <taxon>Chordata</taxon>
        <taxon>Craniata</taxon>
        <taxon>Vertebrata</taxon>
        <taxon>Euteleostomi</taxon>
        <taxon>Archelosauria</taxon>
        <taxon>Archosauria</taxon>
        <taxon>Dinosauria</taxon>
        <taxon>Saurischia</taxon>
        <taxon>Theropoda</taxon>
        <taxon>Coelurosauria</taxon>
        <taxon>Aves</taxon>
        <taxon>Neognathae</taxon>
        <taxon>Neoaves</taxon>
        <taxon>Columbimorphae</taxon>
        <taxon>Columbiformes</taxon>
        <taxon>Columbidae</taxon>
        <taxon>Patagioenas</taxon>
    </lineage>
</organism>
<sequence length="103" mass="12289">MNKGRDEERDQHFQTDTLKIQKEDVQFLGLFCAAAASIPIPILCETATERAEEGTRDFYQDRKENLAMVLNRRRCVEFWGVERSTREQCWVQLAHHWFPVFWL</sequence>
<reference evidence="1 2" key="1">
    <citation type="submission" date="2016-02" db="EMBL/GenBank/DDBJ databases">
        <title>Band-tailed pigeon sequencing and assembly.</title>
        <authorList>
            <person name="Soares A.E."/>
            <person name="Novak B.J."/>
            <person name="Rice E.S."/>
            <person name="O'Connell B."/>
            <person name="Chang D."/>
            <person name="Weber S."/>
            <person name="Shapiro B."/>
        </authorList>
    </citation>
    <scope>NUCLEOTIDE SEQUENCE [LARGE SCALE GENOMIC DNA]</scope>
    <source>
        <strain evidence="1">BTP2013</strain>
        <tissue evidence="1">Blood</tissue>
    </source>
</reference>
<dbReference type="AlphaFoldDB" id="A0A1V4J7W9"/>
<dbReference type="Proteomes" id="UP000190648">
    <property type="component" value="Unassembled WGS sequence"/>
</dbReference>
<evidence type="ECO:0000313" key="1">
    <source>
        <dbReference type="EMBL" id="OPJ67897.1"/>
    </source>
</evidence>
<gene>
    <name evidence="1" type="ORF">AV530_002097</name>
</gene>
<dbReference type="EMBL" id="LSYS01008925">
    <property type="protein sequence ID" value="OPJ67897.1"/>
    <property type="molecule type" value="Genomic_DNA"/>
</dbReference>
<evidence type="ECO:0000313" key="2">
    <source>
        <dbReference type="Proteomes" id="UP000190648"/>
    </source>
</evidence>
<keyword evidence="2" id="KW-1185">Reference proteome</keyword>
<proteinExistence type="predicted"/>
<comment type="caution">
    <text evidence="1">The sequence shown here is derived from an EMBL/GenBank/DDBJ whole genome shotgun (WGS) entry which is preliminary data.</text>
</comment>
<name>A0A1V4J7W9_PATFA</name>